<feature type="compositionally biased region" description="Basic residues" evidence="1">
    <location>
        <begin position="87"/>
        <end position="103"/>
    </location>
</feature>
<dbReference type="RefSeq" id="XP_001799139.1">
    <property type="nucleotide sequence ID" value="XM_001799087.1"/>
</dbReference>
<sequence length="195" mass="21855">MVSFPHNDLINTRLRHRSNSSSPLLKRQAHDTTTHNQHSSKVNSRILPLLYPNQLHITNSSCLETHPSETRPSTRLTTSAPSATRLSKSRRRRTASTRARTTHTRPTTPRTSAPSRTSSSAKRSARTRTRTCLSMSSAASKTPLCPHAHTATSPARERRLTSRFGKKRRLSSSARARLRYPTAQVCEHLMSIKIS</sequence>
<dbReference type="Proteomes" id="UP000001055">
    <property type="component" value="Unassembled WGS sequence"/>
</dbReference>
<feature type="compositionally biased region" description="Low complexity" evidence="1">
    <location>
        <begin position="104"/>
        <end position="122"/>
    </location>
</feature>
<feature type="region of interest" description="Disordered" evidence="1">
    <location>
        <begin position="1"/>
        <end position="43"/>
    </location>
</feature>
<dbReference type="AlphaFoldDB" id="Q0UHD0"/>
<proteinExistence type="predicted"/>
<organism evidence="2 3">
    <name type="scientific">Phaeosphaeria nodorum (strain SN15 / ATCC MYA-4574 / FGSC 10173)</name>
    <name type="common">Glume blotch fungus</name>
    <name type="synonym">Parastagonospora nodorum</name>
    <dbReference type="NCBI Taxonomy" id="321614"/>
    <lineage>
        <taxon>Eukaryota</taxon>
        <taxon>Fungi</taxon>
        <taxon>Dikarya</taxon>
        <taxon>Ascomycota</taxon>
        <taxon>Pezizomycotina</taxon>
        <taxon>Dothideomycetes</taxon>
        <taxon>Pleosporomycetidae</taxon>
        <taxon>Pleosporales</taxon>
        <taxon>Pleosporineae</taxon>
        <taxon>Phaeosphaeriaceae</taxon>
        <taxon>Parastagonospora</taxon>
    </lineage>
</organism>
<dbReference type="EMBL" id="CH445337">
    <property type="protein sequence ID" value="EAT84002.2"/>
    <property type="molecule type" value="Genomic_DNA"/>
</dbReference>
<feature type="compositionally biased region" description="Polar residues" evidence="1">
    <location>
        <begin position="70"/>
        <end position="81"/>
    </location>
</feature>
<evidence type="ECO:0000256" key="1">
    <source>
        <dbReference type="SAM" id="MobiDB-lite"/>
    </source>
</evidence>
<protein>
    <submittedName>
        <fullName evidence="2">Uncharacterized protein</fullName>
    </submittedName>
</protein>
<dbReference type="KEGG" id="pno:SNOG_08834"/>
<dbReference type="GeneID" id="5976038"/>
<feature type="region of interest" description="Disordered" evidence="1">
    <location>
        <begin position="62"/>
        <end position="160"/>
    </location>
</feature>
<reference evidence="3" key="1">
    <citation type="journal article" date="2007" name="Plant Cell">
        <title>Dothideomycete-plant interactions illuminated by genome sequencing and EST analysis of the wheat pathogen Stagonospora nodorum.</title>
        <authorList>
            <person name="Hane J.K."/>
            <person name="Lowe R.G."/>
            <person name="Solomon P.S."/>
            <person name="Tan K.C."/>
            <person name="Schoch C.L."/>
            <person name="Spatafora J.W."/>
            <person name="Crous P.W."/>
            <person name="Kodira C."/>
            <person name="Birren B.W."/>
            <person name="Galagan J.E."/>
            <person name="Torriani S.F."/>
            <person name="McDonald B.A."/>
            <person name="Oliver R.P."/>
        </authorList>
    </citation>
    <scope>NUCLEOTIDE SEQUENCE [LARGE SCALE GENOMIC DNA]</scope>
    <source>
        <strain evidence="3">SN15 / ATCC MYA-4574 / FGSC 10173</strain>
    </source>
</reference>
<accession>Q0UHD0</accession>
<dbReference type="HOGENOM" id="CLU_1396804_0_0_1"/>
<name>Q0UHD0_PHANO</name>
<feature type="compositionally biased region" description="Polar residues" evidence="1">
    <location>
        <begin position="34"/>
        <end position="43"/>
    </location>
</feature>
<gene>
    <name evidence="2" type="ORF">SNOG_08834</name>
</gene>
<dbReference type="InParanoid" id="Q0UHD0"/>
<evidence type="ECO:0000313" key="3">
    <source>
        <dbReference type="Proteomes" id="UP000001055"/>
    </source>
</evidence>
<evidence type="ECO:0000313" key="2">
    <source>
        <dbReference type="EMBL" id="EAT84002.2"/>
    </source>
</evidence>